<dbReference type="GO" id="GO:0006310">
    <property type="term" value="P:DNA recombination"/>
    <property type="evidence" value="ECO:0007669"/>
    <property type="project" value="UniProtKB-KW"/>
</dbReference>
<feature type="compositionally biased region" description="Acidic residues" evidence="8">
    <location>
        <begin position="348"/>
        <end position="363"/>
    </location>
</feature>
<evidence type="ECO:0000313" key="11">
    <source>
        <dbReference type="EMBL" id="CDQ41900.1"/>
    </source>
</evidence>
<dbReference type="InterPro" id="IPR027417">
    <property type="entry name" value="P-loop_NTPase"/>
</dbReference>
<dbReference type="GO" id="GO:0009432">
    <property type="term" value="P:SOS response"/>
    <property type="evidence" value="ECO:0007669"/>
    <property type="project" value="UniProtKB-KW"/>
</dbReference>
<keyword evidence="6" id="KW-0742">SOS response</keyword>
<keyword evidence="12" id="KW-1185">Reference proteome</keyword>
<dbReference type="InterPro" id="IPR020588">
    <property type="entry name" value="RecA_ATP-bd"/>
</dbReference>
<dbReference type="Pfam" id="PF00154">
    <property type="entry name" value="RecA_N"/>
    <property type="match status" value="1"/>
</dbReference>
<keyword evidence="6" id="KW-0234">DNA repair</keyword>
<dbReference type="AlphaFoldDB" id="A0A024QI87"/>
<dbReference type="PRINTS" id="PR00142">
    <property type="entry name" value="RECA"/>
</dbReference>
<keyword evidence="3 7" id="KW-0547">Nucleotide-binding</keyword>
<evidence type="ECO:0000256" key="6">
    <source>
        <dbReference type="RuleBase" id="RU000526"/>
    </source>
</evidence>
<dbReference type="OrthoDB" id="2973372at2"/>
<reference evidence="12" key="2">
    <citation type="submission" date="2014-05" db="EMBL/GenBank/DDBJ databases">
        <title>Draft genome sequence of Virgibacillus massiliensis Vm-5.</title>
        <authorList>
            <person name="Khelaifia S."/>
            <person name="Croce O."/>
            <person name="Lagier J.C."/>
            <person name="Raoult D."/>
        </authorList>
    </citation>
    <scope>NUCLEOTIDE SEQUENCE [LARGE SCALE GENOMIC DNA]</scope>
    <source>
        <strain evidence="12">Vm-5</strain>
    </source>
</reference>
<accession>A0A024QI87</accession>
<gene>
    <name evidence="11" type="primary">recA_2</name>
    <name evidence="11" type="ORF">BN990_04279</name>
</gene>
<dbReference type="EMBL" id="CCDP010000003">
    <property type="protein sequence ID" value="CDQ41900.1"/>
    <property type="molecule type" value="Genomic_DNA"/>
</dbReference>
<dbReference type="Proteomes" id="UP000028875">
    <property type="component" value="Unassembled WGS sequence"/>
</dbReference>
<dbReference type="GO" id="GO:0006281">
    <property type="term" value="P:DNA repair"/>
    <property type="evidence" value="ECO:0007669"/>
    <property type="project" value="UniProtKB-KW"/>
</dbReference>
<evidence type="ECO:0000256" key="7">
    <source>
        <dbReference type="RuleBase" id="RU004527"/>
    </source>
</evidence>
<feature type="domain" description="RecA family profile 2" evidence="10">
    <location>
        <begin position="204"/>
        <end position="286"/>
    </location>
</feature>
<evidence type="ECO:0000313" key="12">
    <source>
        <dbReference type="Proteomes" id="UP000028875"/>
    </source>
</evidence>
<organism evidence="11 12">
    <name type="scientific">Virgibacillus massiliensis</name>
    <dbReference type="NCBI Taxonomy" id="1462526"/>
    <lineage>
        <taxon>Bacteria</taxon>
        <taxon>Bacillati</taxon>
        <taxon>Bacillota</taxon>
        <taxon>Bacilli</taxon>
        <taxon>Bacillales</taxon>
        <taxon>Bacillaceae</taxon>
        <taxon>Virgibacillus</taxon>
    </lineage>
</organism>
<keyword evidence="7" id="KW-0227">DNA damage</keyword>
<keyword evidence="4 7" id="KW-0067">ATP-binding</keyword>
<dbReference type="InterPro" id="IPR020587">
    <property type="entry name" value="RecA_monomer-monomer_interface"/>
</dbReference>
<dbReference type="Gene3D" id="3.40.50.300">
    <property type="entry name" value="P-loop containing nucleotide triphosphate hydrolases"/>
    <property type="match status" value="1"/>
</dbReference>
<dbReference type="InterPro" id="IPR049428">
    <property type="entry name" value="RecA-like_N"/>
</dbReference>
<dbReference type="GO" id="GO:0005524">
    <property type="term" value="F:ATP binding"/>
    <property type="evidence" value="ECO:0007669"/>
    <property type="project" value="UniProtKB-KW"/>
</dbReference>
<evidence type="ECO:0000256" key="8">
    <source>
        <dbReference type="SAM" id="MobiDB-lite"/>
    </source>
</evidence>
<dbReference type="CDD" id="cd00983">
    <property type="entry name" value="RecA"/>
    <property type="match status" value="1"/>
</dbReference>
<dbReference type="eggNOG" id="COG0468">
    <property type="taxonomic scope" value="Bacteria"/>
</dbReference>
<keyword evidence="5 7" id="KW-0233">DNA recombination</keyword>
<comment type="similarity">
    <text evidence="1 7">Belongs to the RecA family.</text>
</comment>
<evidence type="ECO:0000259" key="10">
    <source>
        <dbReference type="PROSITE" id="PS50163"/>
    </source>
</evidence>
<sequence>MSKFKQTLNKKLGDGTVFSFGDSETLRIQPVPTGIPSLDYALGIGGFPLGRIVEIYGPESSGKTTVALQTIAKYQELAKNPDHPFSKKKEVLYIDAENALDPVHVENIGVDVSDETGMLINQPDYGEQAFDTMETAIHSGEVGLIVVDSVANLVPKKELEGSNEDQQMGLLARIMSKGLRKITGPARENNTLIIFINQIREKVGVMYGNPETTPGGRSLRFYASVRMHINKKEIKKGDVVLGHTMNFNIKKNKVARPFTKSEVDYYYDTLFDMTKDIMNVAMGMGIINRAGAYYYYGQDSKKPYKDDMGNELKWMGKDSVELALKQSPALFKYTNDIVQGRIPKDAQFVDEEPQEEPPEELLV</sequence>
<dbReference type="STRING" id="1462526.BN990_04279"/>
<dbReference type="RefSeq" id="WP_051739367.1">
    <property type="nucleotide sequence ID" value="NZ_BNER01000008.1"/>
</dbReference>
<reference evidence="11 12" key="1">
    <citation type="submission" date="2014-03" db="EMBL/GenBank/DDBJ databases">
        <authorList>
            <person name="Urmite Genomes U."/>
        </authorList>
    </citation>
    <scope>NUCLEOTIDE SEQUENCE [LARGE SCALE GENOMIC DNA]</scope>
    <source>
        <strain evidence="11 12">Vm-5</strain>
    </source>
</reference>
<dbReference type="GO" id="GO:0005829">
    <property type="term" value="C:cytosol"/>
    <property type="evidence" value="ECO:0007669"/>
    <property type="project" value="TreeGrafter"/>
</dbReference>
<evidence type="ECO:0000259" key="9">
    <source>
        <dbReference type="PROSITE" id="PS50162"/>
    </source>
</evidence>
<feature type="domain" description="RecA family profile 1" evidence="9">
    <location>
        <begin position="27"/>
        <end position="199"/>
    </location>
</feature>
<evidence type="ECO:0000256" key="2">
    <source>
        <dbReference type="ARBA" id="ARBA00015553"/>
    </source>
</evidence>
<proteinExistence type="inferred from homology"/>
<protein>
    <recommendedName>
        <fullName evidence="2 6">Protein RecA</fullName>
    </recommendedName>
    <alternativeName>
        <fullName evidence="6">Recombinase A</fullName>
    </alternativeName>
</protein>
<evidence type="ECO:0000256" key="3">
    <source>
        <dbReference type="ARBA" id="ARBA00022741"/>
    </source>
</evidence>
<comment type="function">
    <text evidence="6">Can catalyze the hydrolysis of ATP in the presence of single-stranded DNA, the ATP-dependent uptake of single-stranded DNA by duplex DNA, and the ATP-dependent hybridization of homologous single-stranded DNAs.</text>
</comment>
<dbReference type="PROSITE" id="PS50162">
    <property type="entry name" value="RECA_2"/>
    <property type="match status" value="1"/>
</dbReference>
<name>A0A024QI87_9BACI</name>
<dbReference type="InterPro" id="IPR003593">
    <property type="entry name" value="AAA+_ATPase"/>
</dbReference>
<evidence type="ECO:0000256" key="4">
    <source>
        <dbReference type="ARBA" id="ARBA00022840"/>
    </source>
</evidence>
<dbReference type="SMART" id="SM00382">
    <property type="entry name" value="AAA"/>
    <property type="match status" value="1"/>
</dbReference>
<dbReference type="InterPro" id="IPR013765">
    <property type="entry name" value="DNA_recomb/repair_RecA"/>
</dbReference>
<evidence type="ECO:0000256" key="5">
    <source>
        <dbReference type="ARBA" id="ARBA00023172"/>
    </source>
</evidence>
<dbReference type="SUPFAM" id="SSF52540">
    <property type="entry name" value="P-loop containing nucleoside triphosphate hydrolases"/>
    <property type="match status" value="1"/>
</dbReference>
<feature type="region of interest" description="Disordered" evidence="8">
    <location>
        <begin position="344"/>
        <end position="363"/>
    </location>
</feature>
<comment type="caution">
    <text evidence="11">The sequence shown here is derived from an EMBL/GenBank/DDBJ whole genome shotgun (WGS) entry which is preliminary data.</text>
</comment>
<keyword evidence="7" id="KW-0238">DNA-binding</keyword>
<dbReference type="GO" id="GO:0140664">
    <property type="term" value="F:ATP-dependent DNA damage sensor activity"/>
    <property type="evidence" value="ECO:0007669"/>
    <property type="project" value="InterPro"/>
</dbReference>
<dbReference type="PROSITE" id="PS50163">
    <property type="entry name" value="RECA_3"/>
    <property type="match status" value="1"/>
</dbReference>
<dbReference type="NCBIfam" id="TIGR02012">
    <property type="entry name" value="tigrfam_recA"/>
    <property type="match status" value="1"/>
</dbReference>
<evidence type="ECO:0000256" key="1">
    <source>
        <dbReference type="ARBA" id="ARBA00009391"/>
    </source>
</evidence>
<dbReference type="GO" id="GO:0003697">
    <property type="term" value="F:single-stranded DNA binding"/>
    <property type="evidence" value="ECO:0007669"/>
    <property type="project" value="InterPro"/>
</dbReference>